<dbReference type="RefSeq" id="WP_198324218.1">
    <property type="nucleotide sequence ID" value="NZ_CP104311.1"/>
</dbReference>
<name>A0ABZ2F3P9_METCP</name>
<dbReference type="PANTHER" id="PTHR41260">
    <property type="entry name" value="PROTEIN ECSC"/>
    <property type="match status" value="1"/>
</dbReference>
<dbReference type="Proteomes" id="UP001359308">
    <property type="component" value="Chromosome"/>
</dbReference>
<dbReference type="InterPro" id="IPR024787">
    <property type="entry name" value="EcsC"/>
</dbReference>
<reference evidence="1 2" key="1">
    <citation type="submission" date="2022-09" db="EMBL/GenBank/DDBJ databases">
        <authorList>
            <person name="Giprobiosintez L."/>
        </authorList>
    </citation>
    <scope>NUCLEOTIDE SEQUENCE [LARGE SCALE GENOMIC DNA]</scope>
    <source>
        <strain evidence="2">VKPM-B-12549 (GBS-15)</strain>
    </source>
</reference>
<sequence>MKHLIPAVPPSRYEAEQIRAIAAWKRRKPHLASPILNRARRPLVRLSRKVLPVPASRFALDALNKMAEQLVRDDWILRHSGCRNLEEIGAQSLEFSDRLADKVIEEGLKLATGVGAMTGAGSMGTVLVGVPALLGVALRLIHRVSQAYGYSTERTGDRSLMLHILALATADTPEERARALDDHHWQLEHHLVGDAVNDAALAVLQRIVLGRNLASFVPGLSVALNAYANRSFSRRAGLAAKRVFQERWLLDHGRIADWLAPA</sequence>
<dbReference type="PANTHER" id="PTHR41260:SF1">
    <property type="entry name" value="PROTEIN ECSC"/>
    <property type="match status" value="1"/>
</dbReference>
<organism evidence="1 2">
    <name type="scientific">Methylococcus capsulatus</name>
    <dbReference type="NCBI Taxonomy" id="414"/>
    <lineage>
        <taxon>Bacteria</taxon>
        <taxon>Pseudomonadati</taxon>
        <taxon>Pseudomonadota</taxon>
        <taxon>Gammaproteobacteria</taxon>
        <taxon>Methylococcales</taxon>
        <taxon>Methylococcaceae</taxon>
        <taxon>Methylococcus</taxon>
    </lineage>
</organism>
<gene>
    <name evidence="1" type="ORF">N4J17_15340</name>
</gene>
<dbReference type="Pfam" id="PF12787">
    <property type="entry name" value="EcsC"/>
    <property type="match status" value="1"/>
</dbReference>
<evidence type="ECO:0000313" key="2">
    <source>
        <dbReference type="Proteomes" id="UP001359308"/>
    </source>
</evidence>
<dbReference type="EMBL" id="CP104311">
    <property type="protein sequence ID" value="WWF01822.1"/>
    <property type="molecule type" value="Genomic_DNA"/>
</dbReference>
<keyword evidence="2" id="KW-1185">Reference proteome</keyword>
<accession>A0ABZ2F3P9</accession>
<evidence type="ECO:0000313" key="1">
    <source>
        <dbReference type="EMBL" id="WWF01822.1"/>
    </source>
</evidence>
<protein>
    <submittedName>
        <fullName evidence="1">EcsC family protein</fullName>
    </submittedName>
</protein>
<proteinExistence type="predicted"/>